<evidence type="ECO:0000313" key="8">
    <source>
        <dbReference type="EMBL" id="KAH0909375.1"/>
    </source>
</evidence>
<dbReference type="Pfam" id="PF00080">
    <property type="entry name" value="Sod_Cu"/>
    <property type="match status" value="1"/>
</dbReference>
<dbReference type="SUPFAM" id="SSF49329">
    <property type="entry name" value="Cu,Zn superoxide dismutase-like"/>
    <property type="match status" value="1"/>
</dbReference>
<evidence type="ECO:0000256" key="6">
    <source>
        <dbReference type="SAM" id="MobiDB-lite"/>
    </source>
</evidence>
<accession>A0ABQ8BX39</accession>
<keyword evidence="2" id="KW-0479">Metal-binding</keyword>
<comment type="caution">
    <text evidence="8">The sequence shown here is derived from an EMBL/GenBank/DDBJ whole genome shotgun (WGS) entry which is preliminary data.</text>
</comment>
<dbReference type="InterPro" id="IPR000058">
    <property type="entry name" value="Znf_AN1"/>
</dbReference>
<evidence type="ECO:0000256" key="1">
    <source>
        <dbReference type="ARBA" id="ARBA00003732"/>
    </source>
</evidence>
<dbReference type="Gene3D" id="2.60.40.200">
    <property type="entry name" value="Superoxide dismutase, copper/zinc binding domain"/>
    <property type="match status" value="1"/>
</dbReference>
<feature type="region of interest" description="Disordered" evidence="6">
    <location>
        <begin position="207"/>
        <end position="226"/>
    </location>
</feature>
<keyword evidence="3 5" id="KW-0863">Zinc-finger</keyword>
<dbReference type="PROSITE" id="PS51039">
    <property type="entry name" value="ZF_AN1"/>
    <property type="match status" value="1"/>
</dbReference>
<feature type="domain" description="AN1-type" evidence="7">
    <location>
        <begin position="229"/>
        <end position="275"/>
    </location>
</feature>
<dbReference type="InterPro" id="IPR035896">
    <property type="entry name" value="AN1-like_Znf"/>
</dbReference>
<sequence length="294" mass="31842">MMSFLRSVATIPRAASATPTESSLHSFSSTKPQTFPFPSSHRSLPRLRWGYKRIFASSPMACVPQVSATAVSEFKGPAIFGKHSWCINEYGDLTKGAASTGNIYNPLQDDETATQLPGDLGTLEADQNGEALYTVKKEKMKVTDLIGRAVVVYETEDMSLQGITAAVVARSGEGIQNITVTGNMNLCSKCYHDLRVTQEASFEPETSLESALASSSSSSESSGTAAQTSAKTRRCLSCNKKVGLMGFKCKCGSTFCGDHRYPENHECEFDFRGQGRDAISKANPLVKGEKVKRF</sequence>
<feature type="region of interest" description="Disordered" evidence="6">
    <location>
        <begin position="20"/>
        <end position="41"/>
    </location>
</feature>
<protein>
    <recommendedName>
        <fullName evidence="7">AN1-type domain-containing protein</fullName>
    </recommendedName>
</protein>
<keyword evidence="4" id="KW-0862">Zinc</keyword>
<dbReference type="InterPro" id="IPR036423">
    <property type="entry name" value="SOD-like_Cu/Zn_dom_sf"/>
</dbReference>
<comment type="function">
    <text evidence="1">May be involved in environmental stress response.</text>
</comment>
<dbReference type="Pfam" id="PF01428">
    <property type="entry name" value="zf-AN1"/>
    <property type="match status" value="1"/>
</dbReference>
<dbReference type="InterPro" id="IPR050652">
    <property type="entry name" value="AN1_A20_ZnFinger"/>
</dbReference>
<organism evidence="8 9">
    <name type="scientific">Brassica napus</name>
    <name type="common">Rape</name>
    <dbReference type="NCBI Taxonomy" id="3708"/>
    <lineage>
        <taxon>Eukaryota</taxon>
        <taxon>Viridiplantae</taxon>
        <taxon>Streptophyta</taxon>
        <taxon>Embryophyta</taxon>
        <taxon>Tracheophyta</taxon>
        <taxon>Spermatophyta</taxon>
        <taxon>Magnoliopsida</taxon>
        <taxon>eudicotyledons</taxon>
        <taxon>Gunneridae</taxon>
        <taxon>Pentapetalae</taxon>
        <taxon>rosids</taxon>
        <taxon>malvids</taxon>
        <taxon>Brassicales</taxon>
        <taxon>Brassicaceae</taxon>
        <taxon>Brassiceae</taxon>
        <taxon>Brassica</taxon>
    </lineage>
</organism>
<dbReference type="SMART" id="SM00154">
    <property type="entry name" value="ZnF_AN1"/>
    <property type="match status" value="1"/>
</dbReference>
<proteinExistence type="predicted"/>
<dbReference type="Gene3D" id="4.10.1110.10">
    <property type="entry name" value="AN1-like Zinc finger"/>
    <property type="match status" value="1"/>
</dbReference>
<dbReference type="EMBL" id="JAGKQM010000009">
    <property type="protein sequence ID" value="KAH0909375.1"/>
    <property type="molecule type" value="Genomic_DNA"/>
</dbReference>
<dbReference type="PANTHER" id="PTHR10634">
    <property type="entry name" value="AN1-TYPE ZINC FINGER PROTEIN"/>
    <property type="match status" value="1"/>
</dbReference>
<dbReference type="Proteomes" id="UP000824890">
    <property type="component" value="Unassembled WGS sequence"/>
</dbReference>
<dbReference type="InterPro" id="IPR001424">
    <property type="entry name" value="SOD_Cu_Zn_dom"/>
</dbReference>
<name>A0ABQ8BX39_BRANA</name>
<evidence type="ECO:0000256" key="2">
    <source>
        <dbReference type="ARBA" id="ARBA00022723"/>
    </source>
</evidence>
<evidence type="ECO:0000313" key="9">
    <source>
        <dbReference type="Proteomes" id="UP000824890"/>
    </source>
</evidence>
<dbReference type="SUPFAM" id="SSF118310">
    <property type="entry name" value="AN1-like Zinc finger"/>
    <property type="match status" value="1"/>
</dbReference>
<keyword evidence="9" id="KW-1185">Reference proteome</keyword>
<evidence type="ECO:0000256" key="4">
    <source>
        <dbReference type="ARBA" id="ARBA00022833"/>
    </source>
</evidence>
<evidence type="ECO:0000256" key="5">
    <source>
        <dbReference type="PROSITE-ProRule" id="PRU00449"/>
    </source>
</evidence>
<reference evidence="8 9" key="1">
    <citation type="submission" date="2021-05" db="EMBL/GenBank/DDBJ databases">
        <title>Genome Assembly of Synthetic Allotetraploid Brassica napus Reveals Homoeologous Exchanges between Subgenomes.</title>
        <authorList>
            <person name="Davis J.T."/>
        </authorList>
    </citation>
    <scope>NUCLEOTIDE SEQUENCE [LARGE SCALE GENOMIC DNA]</scope>
    <source>
        <strain evidence="9">cv. Da-Ae</strain>
        <tissue evidence="8">Seedling</tissue>
    </source>
</reference>
<gene>
    <name evidence="8" type="ORF">HID58_032696</name>
</gene>
<evidence type="ECO:0000259" key="7">
    <source>
        <dbReference type="PROSITE" id="PS51039"/>
    </source>
</evidence>
<evidence type="ECO:0000256" key="3">
    <source>
        <dbReference type="ARBA" id="ARBA00022771"/>
    </source>
</evidence>
<dbReference type="PANTHER" id="PTHR10634:SF133">
    <property type="entry name" value="GENOME ASSEMBLY, CHROMOSOME: A09"/>
    <property type="match status" value="1"/>
</dbReference>